<organism evidence="1">
    <name type="scientific">bioreactor metagenome</name>
    <dbReference type="NCBI Taxonomy" id="1076179"/>
    <lineage>
        <taxon>unclassified sequences</taxon>
        <taxon>metagenomes</taxon>
        <taxon>ecological metagenomes</taxon>
    </lineage>
</organism>
<gene>
    <name evidence="1" type="ORF">SDC9_116131</name>
</gene>
<dbReference type="AlphaFoldDB" id="A0A645BVF4"/>
<reference evidence="1" key="1">
    <citation type="submission" date="2019-08" db="EMBL/GenBank/DDBJ databases">
        <authorList>
            <person name="Kucharzyk K."/>
            <person name="Murdoch R.W."/>
            <person name="Higgins S."/>
            <person name="Loffler F."/>
        </authorList>
    </citation>
    <scope>NUCLEOTIDE SEQUENCE</scope>
</reference>
<protein>
    <submittedName>
        <fullName evidence="1">Uncharacterized protein</fullName>
    </submittedName>
</protein>
<name>A0A645BVF4_9ZZZZ</name>
<comment type="caution">
    <text evidence="1">The sequence shown here is derived from an EMBL/GenBank/DDBJ whole genome shotgun (WGS) entry which is preliminary data.</text>
</comment>
<sequence>MWKAWCISPSWAATTSALTKPGRSCVAGARVSAMASAHECGCRSVAWIWMDVASTSAWFAMARMAWCKHHAAVVAKPRMRGVVAVMPVIRVTSAVRAAMPTSGAAAMPRPIVRSAMPLRVLLLPPSPIAPSRVERPPRKPC</sequence>
<accession>A0A645BVF4</accession>
<proteinExistence type="predicted"/>
<dbReference type="EMBL" id="VSSQ01022700">
    <property type="protein sequence ID" value="MPM69187.1"/>
    <property type="molecule type" value="Genomic_DNA"/>
</dbReference>
<evidence type="ECO:0000313" key="1">
    <source>
        <dbReference type="EMBL" id="MPM69187.1"/>
    </source>
</evidence>